<organism evidence="2 3">
    <name type="scientific">Caldanaerobius fijiensis DSM 17918</name>
    <dbReference type="NCBI Taxonomy" id="1121256"/>
    <lineage>
        <taxon>Bacteria</taxon>
        <taxon>Bacillati</taxon>
        <taxon>Bacillota</taxon>
        <taxon>Clostridia</taxon>
        <taxon>Thermoanaerobacterales</taxon>
        <taxon>Thermoanaerobacteraceae</taxon>
        <taxon>Caldanaerobius</taxon>
    </lineage>
</organism>
<dbReference type="AlphaFoldDB" id="A0A1M5EY07"/>
<keyword evidence="1" id="KW-0472">Membrane</keyword>
<feature type="transmembrane region" description="Helical" evidence="1">
    <location>
        <begin position="34"/>
        <end position="50"/>
    </location>
</feature>
<gene>
    <name evidence="2" type="ORF">SAMN02746089_02642</name>
</gene>
<keyword evidence="1" id="KW-0812">Transmembrane</keyword>
<sequence length="59" mass="6458">MNKIVKNLILFLLSGLILFTVTKAATLNSRMEIPIAMAGGAVGFAVLEYFDKVLKEKSK</sequence>
<protein>
    <submittedName>
        <fullName evidence="2">Uncharacterized protein</fullName>
    </submittedName>
</protein>
<keyword evidence="3" id="KW-1185">Reference proteome</keyword>
<reference evidence="2 3" key="1">
    <citation type="submission" date="2016-11" db="EMBL/GenBank/DDBJ databases">
        <authorList>
            <person name="Jaros S."/>
            <person name="Januszkiewicz K."/>
            <person name="Wedrychowicz H."/>
        </authorList>
    </citation>
    <scope>NUCLEOTIDE SEQUENCE [LARGE SCALE GENOMIC DNA]</scope>
    <source>
        <strain evidence="2 3">DSM 17918</strain>
    </source>
</reference>
<evidence type="ECO:0000256" key="1">
    <source>
        <dbReference type="SAM" id="Phobius"/>
    </source>
</evidence>
<dbReference type="RefSeq" id="WP_073346374.1">
    <property type="nucleotide sequence ID" value="NZ_FQVH01000051.1"/>
</dbReference>
<evidence type="ECO:0000313" key="3">
    <source>
        <dbReference type="Proteomes" id="UP000184088"/>
    </source>
</evidence>
<dbReference type="STRING" id="1121256.SAMN02746089_02642"/>
<name>A0A1M5EY07_9THEO</name>
<evidence type="ECO:0000313" key="2">
    <source>
        <dbReference type="EMBL" id="SHF84026.1"/>
    </source>
</evidence>
<dbReference type="Proteomes" id="UP000184088">
    <property type="component" value="Unassembled WGS sequence"/>
</dbReference>
<proteinExistence type="predicted"/>
<keyword evidence="1" id="KW-1133">Transmembrane helix</keyword>
<dbReference type="EMBL" id="FQVH01000051">
    <property type="protein sequence ID" value="SHF84026.1"/>
    <property type="molecule type" value="Genomic_DNA"/>
</dbReference>
<accession>A0A1M5EY07</accession>